<comment type="subcellular location">
    <subcellularLocation>
        <location evidence="13">Cytoplasm</location>
    </subcellularLocation>
</comment>
<feature type="binding site" evidence="13">
    <location>
        <position position="135"/>
    </location>
    <ligand>
        <name>sn-glycerol 3-phosphate</name>
        <dbReference type="ChEBI" id="CHEBI:57597"/>
    </ligand>
</feature>
<dbReference type="GO" id="GO:0141152">
    <property type="term" value="F:glycerol-3-phosphate dehydrogenase (NAD+) activity"/>
    <property type="evidence" value="ECO:0007669"/>
    <property type="project" value="RHEA"/>
</dbReference>
<feature type="binding site" evidence="13">
    <location>
        <position position="137"/>
    </location>
    <ligand>
        <name>sn-glycerol 3-phosphate</name>
        <dbReference type="ChEBI" id="CHEBI:57597"/>
    </ligand>
</feature>
<dbReference type="InterPro" id="IPR006109">
    <property type="entry name" value="G3P_DH_NAD-dep_C"/>
</dbReference>
<dbReference type="GO" id="GO:0008654">
    <property type="term" value="P:phospholipid biosynthetic process"/>
    <property type="evidence" value="ECO:0007669"/>
    <property type="project" value="UniProtKB-KW"/>
</dbReference>
<evidence type="ECO:0000313" key="20">
    <source>
        <dbReference type="EMBL" id="PTL35535.1"/>
    </source>
</evidence>
<dbReference type="PANTHER" id="PTHR11728:SF1">
    <property type="entry name" value="GLYCEROL-3-PHOSPHATE DEHYDROGENASE [NAD(+)] 2, CHLOROPLASTIC"/>
    <property type="match status" value="1"/>
</dbReference>
<dbReference type="InterPro" id="IPR011128">
    <property type="entry name" value="G3P_DH_NAD-dep_N"/>
</dbReference>
<organism evidence="20 21">
    <name type="scientific">Candidatus Methylomirabilis limnetica</name>
    <dbReference type="NCBI Taxonomy" id="2033718"/>
    <lineage>
        <taxon>Bacteria</taxon>
        <taxon>Candidatus Methylomirabilota</taxon>
        <taxon>Candidatus Methylomirabilia</taxon>
        <taxon>Candidatus Methylomirabilales</taxon>
        <taxon>Candidatus Methylomirabilaceae</taxon>
        <taxon>Candidatus Methylomirabilis</taxon>
    </lineage>
</organism>
<dbReference type="FunFam" id="3.40.50.720:FF:000019">
    <property type="entry name" value="Glycerol-3-phosphate dehydrogenase [NAD(P)+]"/>
    <property type="match status" value="1"/>
</dbReference>
<feature type="binding site" evidence="13">
    <location>
        <position position="253"/>
    </location>
    <ligand>
        <name>sn-glycerol 3-phosphate</name>
        <dbReference type="ChEBI" id="CHEBI:57597"/>
    </ligand>
</feature>
<dbReference type="NCBIfam" id="NF000940">
    <property type="entry name" value="PRK00094.1-2"/>
    <property type="match status" value="1"/>
</dbReference>
<evidence type="ECO:0000259" key="18">
    <source>
        <dbReference type="Pfam" id="PF01210"/>
    </source>
</evidence>
<accession>A0A2T4TWR5</accession>
<dbReference type="GO" id="GO:0006650">
    <property type="term" value="P:glycerophospholipid metabolic process"/>
    <property type="evidence" value="ECO:0007669"/>
    <property type="project" value="UniProtKB-UniRule"/>
</dbReference>
<dbReference type="GO" id="GO:0051287">
    <property type="term" value="F:NAD binding"/>
    <property type="evidence" value="ECO:0007669"/>
    <property type="project" value="InterPro"/>
</dbReference>
<feature type="binding site" evidence="13">
    <location>
        <position position="49"/>
    </location>
    <ligand>
        <name>NADPH</name>
        <dbReference type="ChEBI" id="CHEBI:57783"/>
    </ligand>
</feature>
<evidence type="ECO:0000259" key="19">
    <source>
        <dbReference type="Pfam" id="PF07479"/>
    </source>
</evidence>
<keyword evidence="4 13" id="KW-0560">Oxidoreductase</keyword>
<comment type="function">
    <text evidence="13">Catalyzes the reduction of the glycolytic intermediate dihydroxyacetone phosphate (DHAP) to sn-glycerol 3-phosphate (G3P), the key precursor for phospholipid synthesis.</text>
</comment>
<dbReference type="GO" id="GO:0005975">
    <property type="term" value="P:carbohydrate metabolic process"/>
    <property type="evidence" value="ECO:0007669"/>
    <property type="project" value="InterPro"/>
</dbReference>
<feature type="binding site" evidence="15">
    <location>
        <position position="106"/>
    </location>
    <ligand>
        <name>substrate</name>
    </ligand>
</feature>
<keyword evidence="6 13" id="KW-0443">Lipid metabolism</keyword>
<comment type="pathway">
    <text evidence="13">Membrane lipid metabolism; glycerophospholipid metabolism.</text>
</comment>
<dbReference type="HAMAP" id="MF_00394">
    <property type="entry name" value="NAD_Glyc3P_dehydrog"/>
    <property type="match status" value="1"/>
</dbReference>
<evidence type="ECO:0000256" key="14">
    <source>
        <dbReference type="PIRSR" id="PIRSR000114-1"/>
    </source>
</evidence>
<dbReference type="GO" id="GO:0141153">
    <property type="term" value="F:glycerol-3-phosphate dehydrogenase (NADP+) activity"/>
    <property type="evidence" value="ECO:0007669"/>
    <property type="project" value="RHEA"/>
</dbReference>
<feature type="binding site" evidence="13">
    <location>
        <position position="243"/>
    </location>
    <ligand>
        <name>sn-glycerol 3-phosphate</name>
        <dbReference type="ChEBI" id="CHEBI:57597"/>
    </ligand>
</feature>
<keyword evidence="2 13" id="KW-0444">Lipid biosynthesis</keyword>
<evidence type="ECO:0000256" key="6">
    <source>
        <dbReference type="ARBA" id="ARBA00023098"/>
    </source>
</evidence>
<feature type="domain" description="Glycerol-3-phosphate dehydrogenase NAD-dependent C-terminal" evidence="19">
    <location>
        <begin position="179"/>
        <end position="319"/>
    </location>
</feature>
<evidence type="ECO:0000256" key="16">
    <source>
        <dbReference type="PIRSR" id="PIRSR000114-3"/>
    </source>
</evidence>
<evidence type="ECO:0000256" key="13">
    <source>
        <dbReference type="HAMAP-Rule" id="MF_00394"/>
    </source>
</evidence>
<feature type="binding site" evidence="16">
    <location>
        <position position="254"/>
    </location>
    <ligand>
        <name>NAD(+)</name>
        <dbReference type="ChEBI" id="CHEBI:57540"/>
    </ligand>
</feature>
<dbReference type="InterPro" id="IPR036291">
    <property type="entry name" value="NAD(P)-bd_dom_sf"/>
</dbReference>
<keyword evidence="8 13" id="KW-1208">Phospholipid metabolism</keyword>
<dbReference type="PROSITE" id="PS00957">
    <property type="entry name" value="NAD_G3PDH"/>
    <property type="match status" value="1"/>
</dbReference>
<dbReference type="PANTHER" id="PTHR11728">
    <property type="entry name" value="GLYCEROL-3-PHOSPHATE DEHYDROGENASE"/>
    <property type="match status" value="1"/>
</dbReference>
<dbReference type="UniPathway" id="UPA00940"/>
<feature type="binding site" evidence="15">
    <location>
        <begin position="254"/>
        <end position="255"/>
    </location>
    <ligand>
        <name>substrate</name>
    </ligand>
</feature>
<keyword evidence="7 13" id="KW-0594">Phospholipid biosynthesis</keyword>
<evidence type="ECO:0000313" key="21">
    <source>
        <dbReference type="Proteomes" id="UP000241436"/>
    </source>
</evidence>
<feature type="binding site" evidence="13">
    <location>
        <position position="32"/>
    </location>
    <ligand>
        <name>NADPH</name>
        <dbReference type="ChEBI" id="CHEBI:57783"/>
    </ligand>
</feature>
<dbReference type="GO" id="GO:0046168">
    <property type="term" value="P:glycerol-3-phosphate catabolic process"/>
    <property type="evidence" value="ECO:0007669"/>
    <property type="project" value="InterPro"/>
</dbReference>
<name>A0A2T4TWR5_9BACT</name>
<feature type="binding site" evidence="13">
    <location>
        <position position="280"/>
    </location>
    <ligand>
        <name>NADPH</name>
        <dbReference type="ChEBI" id="CHEBI:57783"/>
    </ligand>
</feature>
<feature type="domain" description="Glycerol-3-phosphate dehydrogenase NAD-dependent N-terminal" evidence="18">
    <location>
        <begin position="4"/>
        <end position="159"/>
    </location>
</feature>
<gene>
    <name evidence="13 20" type="primary">gpsA</name>
    <name evidence="20" type="ORF">CLG94_09710</name>
</gene>
<dbReference type="AlphaFoldDB" id="A0A2T4TWR5"/>
<comment type="catalytic activity">
    <reaction evidence="13">
        <text>sn-glycerol 3-phosphate + NAD(+) = dihydroxyacetone phosphate + NADH + H(+)</text>
        <dbReference type="Rhea" id="RHEA:11092"/>
        <dbReference type="ChEBI" id="CHEBI:15378"/>
        <dbReference type="ChEBI" id="CHEBI:57540"/>
        <dbReference type="ChEBI" id="CHEBI:57597"/>
        <dbReference type="ChEBI" id="CHEBI:57642"/>
        <dbReference type="ChEBI" id="CHEBI:57945"/>
        <dbReference type="EC" id="1.1.1.94"/>
    </reaction>
</comment>
<keyword evidence="3 13" id="KW-0521">NADP</keyword>
<comment type="caution">
    <text evidence="20">The sequence shown here is derived from an EMBL/GenBank/DDBJ whole genome shotgun (WGS) entry which is preliminary data.</text>
</comment>
<dbReference type="Gene3D" id="1.10.1040.10">
    <property type="entry name" value="N-(1-d-carboxylethyl)-l-norvaline Dehydrogenase, domain 2"/>
    <property type="match status" value="1"/>
</dbReference>
<protein>
    <recommendedName>
        <fullName evidence="11 13">Glycerol-3-phosphate dehydrogenase [NAD(P)+]</fullName>
        <ecNumber evidence="10 13">1.1.1.94</ecNumber>
    </recommendedName>
    <alternativeName>
        <fullName evidence="13">NAD(P)(+)-dependent glycerol-3-phosphate dehydrogenase</fullName>
    </alternativeName>
    <alternativeName>
        <fullName evidence="12 13">NAD(P)H-dependent dihydroxyacetone-phosphate reductase</fullName>
    </alternativeName>
</protein>
<feature type="binding site" evidence="16">
    <location>
        <begin position="8"/>
        <end position="13"/>
    </location>
    <ligand>
        <name>NAD(+)</name>
        <dbReference type="ChEBI" id="CHEBI:57540"/>
    </ligand>
</feature>
<comment type="similarity">
    <text evidence="1 13 17">Belongs to the NAD-dependent glycerol-3-phosphate dehydrogenase family.</text>
</comment>
<evidence type="ECO:0000256" key="4">
    <source>
        <dbReference type="ARBA" id="ARBA00023002"/>
    </source>
</evidence>
<feature type="binding site" evidence="13">
    <location>
        <position position="12"/>
    </location>
    <ligand>
        <name>NADPH</name>
        <dbReference type="ChEBI" id="CHEBI:57783"/>
    </ligand>
</feature>
<feature type="binding site" evidence="13">
    <location>
        <position position="190"/>
    </location>
    <ligand>
        <name>sn-glycerol 3-phosphate</name>
        <dbReference type="ChEBI" id="CHEBI:57597"/>
    </ligand>
</feature>
<feature type="binding site" evidence="13">
    <location>
        <position position="255"/>
    </location>
    <ligand>
        <name>sn-glycerol 3-phosphate</name>
        <dbReference type="ChEBI" id="CHEBI:57597"/>
    </ligand>
</feature>
<evidence type="ECO:0000256" key="11">
    <source>
        <dbReference type="ARBA" id="ARBA00069372"/>
    </source>
</evidence>
<feature type="binding site" evidence="13">
    <location>
        <position position="254"/>
    </location>
    <ligand>
        <name>NADPH</name>
        <dbReference type="ChEBI" id="CHEBI:57783"/>
    </ligand>
</feature>
<reference evidence="20 21" key="1">
    <citation type="submission" date="2017-09" db="EMBL/GenBank/DDBJ databases">
        <title>Bloom of a denitrifying methanotroph, Candidatus Methylomirabilis limnetica, in a deep stratified lake.</title>
        <authorList>
            <person name="Graf J.S."/>
            <person name="Marchant H.K."/>
            <person name="Tienken D."/>
            <person name="Hach P.F."/>
            <person name="Brand A."/>
            <person name="Schubert C.J."/>
            <person name="Kuypers M.M."/>
            <person name="Milucka J."/>
        </authorList>
    </citation>
    <scope>NUCLEOTIDE SEQUENCE [LARGE SCALE GENOMIC DNA]</scope>
    <source>
        <strain evidence="20 21">Zug</strain>
    </source>
</reference>
<feature type="binding site" evidence="13">
    <location>
        <position position="254"/>
    </location>
    <ligand>
        <name>sn-glycerol 3-phosphate</name>
        <dbReference type="ChEBI" id="CHEBI:57597"/>
    </ligand>
</feature>
<dbReference type="EC" id="1.1.1.94" evidence="10 13"/>
<feature type="active site" description="Proton acceptor" evidence="13 14">
    <location>
        <position position="190"/>
    </location>
</feature>
<feature type="binding site" evidence="13">
    <location>
        <position position="139"/>
    </location>
    <ligand>
        <name>NADPH</name>
        <dbReference type="ChEBI" id="CHEBI:57783"/>
    </ligand>
</feature>
<dbReference type="InterPro" id="IPR006168">
    <property type="entry name" value="G3P_DH_NAD-dep"/>
</dbReference>
<evidence type="ECO:0000256" key="2">
    <source>
        <dbReference type="ARBA" id="ARBA00022516"/>
    </source>
</evidence>
<dbReference type="Pfam" id="PF07479">
    <property type="entry name" value="NAD_Gly3P_dh_C"/>
    <property type="match status" value="1"/>
</dbReference>
<dbReference type="Gene3D" id="3.40.50.720">
    <property type="entry name" value="NAD(P)-binding Rossmann-like Domain"/>
    <property type="match status" value="1"/>
</dbReference>
<dbReference type="FunFam" id="1.10.1040.10:FF:000001">
    <property type="entry name" value="Glycerol-3-phosphate dehydrogenase [NAD(P)+]"/>
    <property type="match status" value="1"/>
</dbReference>
<feature type="binding site" evidence="13">
    <location>
        <position position="106"/>
    </location>
    <ligand>
        <name>NADPH</name>
        <dbReference type="ChEBI" id="CHEBI:57783"/>
    </ligand>
</feature>
<dbReference type="PRINTS" id="PR00077">
    <property type="entry name" value="GPDHDRGNASE"/>
</dbReference>
<keyword evidence="21" id="KW-1185">Reference proteome</keyword>
<reference evidence="21" key="2">
    <citation type="journal article" date="2018" name="Environ. Microbiol.">
        <title>Bloom of a denitrifying methanotroph, 'Candidatus Methylomirabilis limnetica', in a deep stratified lake.</title>
        <authorList>
            <person name="Graf J.S."/>
            <person name="Mayr M.J."/>
            <person name="Marchant H.K."/>
            <person name="Tienken D."/>
            <person name="Hach P.F."/>
            <person name="Brand A."/>
            <person name="Schubert C.J."/>
            <person name="Kuypers M.M."/>
            <person name="Milucka J."/>
        </authorList>
    </citation>
    <scope>NUCLEOTIDE SEQUENCE [LARGE SCALE GENOMIC DNA]</scope>
    <source>
        <strain evidence="21">Zug</strain>
    </source>
</reference>
<evidence type="ECO:0000256" key="7">
    <source>
        <dbReference type="ARBA" id="ARBA00023209"/>
    </source>
</evidence>
<dbReference type="SUPFAM" id="SSF51735">
    <property type="entry name" value="NAD(P)-binding Rossmann-fold domains"/>
    <property type="match status" value="1"/>
</dbReference>
<dbReference type="PIRSF" id="PIRSF000114">
    <property type="entry name" value="Glycerol-3-P_dh"/>
    <property type="match status" value="1"/>
</dbReference>
<keyword evidence="13" id="KW-0963">Cytoplasm</keyword>
<dbReference type="GO" id="GO:0046167">
    <property type="term" value="P:glycerol-3-phosphate biosynthetic process"/>
    <property type="evidence" value="ECO:0007669"/>
    <property type="project" value="UniProtKB-UniRule"/>
</dbReference>
<dbReference type="Proteomes" id="UP000241436">
    <property type="component" value="Unassembled WGS sequence"/>
</dbReference>
<proteinExistence type="inferred from homology"/>
<dbReference type="SUPFAM" id="SSF48179">
    <property type="entry name" value="6-phosphogluconate dehydrogenase C-terminal domain-like"/>
    <property type="match status" value="1"/>
</dbReference>
<dbReference type="Pfam" id="PF01210">
    <property type="entry name" value="NAD_Gly3P_dh_N"/>
    <property type="match status" value="1"/>
</dbReference>
<evidence type="ECO:0000256" key="3">
    <source>
        <dbReference type="ARBA" id="ARBA00022857"/>
    </source>
</evidence>
<comment type="caution">
    <text evidence="13">Lacks conserved residue(s) required for the propagation of feature annotation.</text>
</comment>
<evidence type="ECO:0000256" key="17">
    <source>
        <dbReference type="RuleBase" id="RU000437"/>
    </source>
</evidence>
<keyword evidence="13" id="KW-0547">Nucleotide-binding</keyword>
<dbReference type="InterPro" id="IPR013328">
    <property type="entry name" value="6PGD_dom2"/>
</dbReference>
<dbReference type="GO" id="GO:0005829">
    <property type="term" value="C:cytosol"/>
    <property type="evidence" value="ECO:0007669"/>
    <property type="project" value="TreeGrafter"/>
</dbReference>
<comment type="catalytic activity">
    <reaction evidence="9">
        <text>sn-glycerol 3-phosphate + NADP(+) = dihydroxyacetone phosphate + NADPH + H(+)</text>
        <dbReference type="Rhea" id="RHEA:11096"/>
        <dbReference type="ChEBI" id="CHEBI:15378"/>
        <dbReference type="ChEBI" id="CHEBI:57597"/>
        <dbReference type="ChEBI" id="CHEBI:57642"/>
        <dbReference type="ChEBI" id="CHEBI:57783"/>
        <dbReference type="ChEBI" id="CHEBI:58349"/>
        <dbReference type="EC" id="1.1.1.94"/>
    </reaction>
    <physiologicalReaction direction="right-to-left" evidence="9">
        <dbReference type="Rhea" id="RHEA:11098"/>
    </physiologicalReaction>
</comment>
<evidence type="ECO:0000256" key="9">
    <source>
        <dbReference type="ARBA" id="ARBA00052716"/>
    </source>
</evidence>
<evidence type="ECO:0000256" key="8">
    <source>
        <dbReference type="ARBA" id="ARBA00023264"/>
    </source>
</evidence>
<dbReference type="EMBL" id="NVQC01000023">
    <property type="protein sequence ID" value="PTL35535.1"/>
    <property type="molecule type" value="Genomic_DNA"/>
</dbReference>
<feature type="binding site" evidence="16">
    <location>
        <position position="139"/>
    </location>
    <ligand>
        <name>NAD(+)</name>
        <dbReference type="ChEBI" id="CHEBI:57540"/>
    </ligand>
</feature>
<evidence type="ECO:0000256" key="12">
    <source>
        <dbReference type="ARBA" id="ARBA00080511"/>
    </source>
</evidence>
<dbReference type="NCBIfam" id="NF000942">
    <property type="entry name" value="PRK00094.1-4"/>
    <property type="match status" value="1"/>
</dbReference>
<feature type="binding site" evidence="13">
    <location>
        <position position="278"/>
    </location>
    <ligand>
        <name>NADPH</name>
        <dbReference type="ChEBI" id="CHEBI:57783"/>
    </ligand>
</feature>
<evidence type="ECO:0000256" key="10">
    <source>
        <dbReference type="ARBA" id="ARBA00066687"/>
    </source>
</evidence>
<sequence length="332" mass="34740">MERIGVVGAGAWGTTLAKLLAEKGHSVSLWVHERDLAVTMARERENSLYLPGVKLPAALEITASLTEVARGCSALLLVTPSHVFRSVFTNLLPFVDPSTVLVSATKGLEPISCMTISQVMHDVAPHLRTVAVLSGPTFAKEVSGGLPTAAVAASEEAEAALRVQDLLSTPTFRVYAGSDPLGVELGGAIKNVIAIAAGIVDGLGLGHNAVAALITRGLREMTRLGVAMGARAETFAGLAGLGDLVLTCTGDLSRNRQLGLALGKGAALSELLQRSPTVKEGVNASKAAVELAQRFSVDMPICRESYAVFFEHRSPREAVVSLLSRALKSEET</sequence>
<keyword evidence="5 13" id="KW-0520">NAD</keyword>
<dbReference type="InterPro" id="IPR008927">
    <property type="entry name" value="6-PGluconate_DH-like_C_sf"/>
</dbReference>
<feature type="binding site" evidence="13">
    <location>
        <position position="106"/>
    </location>
    <ligand>
        <name>sn-glycerol 3-phosphate</name>
        <dbReference type="ChEBI" id="CHEBI:57597"/>
    </ligand>
</feature>
<evidence type="ECO:0000256" key="1">
    <source>
        <dbReference type="ARBA" id="ARBA00011009"/>
    </source>
</evidence>
<evidence type="ECO:0000256" key="5">
    <source>
        <dbReference type="ARBA" id="ARBA00023027"/>
    </source>
</evidence>
<evidence type="ECO:0000256" key="15">
    <source>
        <dbReference type="PIRSR" id="PIRSR000114-2"/>
    </source>
</evidence>